<accession>A0A542EGK8</accession>
<dbReference type="EMBL" id="VFMO01000001">
    <property type="protein sequence ID" value="TQJ14445.1"/>
    <property type="molecule type" value="Genomic_DNA"/>
</dbReference>
<protein>
    <submittedName>
        <fullName evidence="2">Uncharacterized protein</fullName>
    </submittedName>
</protein>
<proteinExistence type="predicted"/>
<dbReference type="RefSeq" id="WP_141928254.1">
    <property type="nucleotide sequence ID" value="NZ_BAABCI010000011.1"/>
</dbReference>
<dbReference type="Proteomes" id="UP000320806">
    <property type="component" value="Unassembled WGS sequence"/>
</dbReference>
<evidence type="ECO:0000313" key="2">
    <source>
        <dbReference type="EMBL" id="TQJ14445.1"/>
    </source>
</evidence>
<dbReference type="AlphaFoldDB" id="A0A542EGK8"/>
<feature type="compositionally biased region" description="Polar residues" evidence="1">
    <location>
        <begin position="70"/>
        <end position="79"/>
    </location>
</feature>
<feature type="region of interest" description="Disordered" evidence="1">
    <location>
        <begin position="45"/>
        <end position="79"/>
    </location>
</feature>
<comment type="caution">
    <text evidence="2">The sequence shown here is derived from an EMBL/GenBank/DDBJ whole genome shotgun (WGS) entry which is preliminary data.</text>
</comment>
<evidence type="ECO:0000256" key="1">
    <source>
        <dbReference type="SAM" id="MobiDB-lite"/>
    </source>
</evidence>
<gene>
    <name evidence="2" type="ORF">FB459_1906</name>
</gene>
<keyword evidence="3" id="KW-1185">Reference proteome</keyword>
<feature type="compositionally biased region" description="Basic and acidic residues" evidence="1">
    <location>
        <begin position="58"/>
        <end position="69"/>
    </location>
</feature>
<organism evidence="2 3">
    <name type="scientific">Yimella lutea</name>
    <dbReference type="NCBI Taxonomy" id="587872"/>
    <lineage>
        <taxon>Bacteria</taxon>
        <taxon>Bacillati</taxon>
        <taxon>Actinomycetota</taxon>
        <taxon>Actinomycetes</taxon>
        <taxon>Micrococcales</taxon>
        <taxon>Dermacoccaceae</taxon>
        <taxon>Yimella</taxon>
    </lineage>
</organism>
<reference evidence="2 3" key="1">
    <citation type="submission" date="2019-06" db="EMBL/GenBank/DDBJ databases">
        <title>Sequencing the genomes of 1000 actinobacteria strains.</title>
        <authorList>
            <person name="Klenk H.-P."/>
        </authorList>
    </citation>
    <scope>NUCLEOTIDE SEQUENCE [LARGE SCALE GENOMIC DNA]</scope>
    <source>
        <strain evidence="2 3">DSM 19828</strain>
    </source>
</reference>
<name>A0A542EGK8_9MICO</name>
<sequence length="79" mass="8924">MHSASEQMSFDTQYAADLRDRADSYEDAAEYLRAVDMEKAARALEAQAQDNRNTARSLEARIRYEERHGSATQTTPAVL</sequence>
<evidence type="ECO:0000313" key="3">
    <source>
        <dbReference type="Proteomes" id="UP000320806"/>
    </source>
</evidence>